<evidence type="ECO:0000256" key="1">
    <source>
        <dbReference type="SAM" id="Phobius"/>
    </source>
</evidence>
<reference evidence="2 3" key="1">
    <citation type="submission" date="2020-04" db="EMBL/GenBank/DDBJ databases">
        <title>The Epidemiology and Molecular Characteristics of Linezolid-Resistant Staphylococcus capitis in Huashan Hospital, Shanghai.</title>
        <authorList>
            <person name="Ding L."/>
            <person name="Li P."/>
            <person name="Yang Y."/>
            <person name="Lin D."/>
            <person name="Xu X."/>
        </authorList>
    </citation>
    <scope>NUCLEOTIDE SEQUENCE [LARGE SCALE GENOMIC DNA]</scope>
    <source>
        <strain evidence="2 3">17-84</strain>
    </source>
</reference>
<keyword evidence="3" id="KW-1185">Reference proteome</keyword>
<keyword evidence="1" id="KW-1133">Transmembrane helix</keyword>
<dbReference type="Proteomes" id="UP000538955">
    <property type="component" value="Unassembled WGS sequence"/>
</dbReference>
<gene>
    <name evidence="2" type="ORF">HHM24_07995</name>
</gene>
<organism evidence="2 3">
    <name type="scientific">Staphylococcus capitis</name>
    <dbReference type="NCBI Taxonomy" id="29388"/>
    <lineage>
        <taxon>Bacteria</taxon>
        <taxon>Bacillati</taxon>
        <taxon>Bacillota</taxon>
        <taxon>Bacilli</taxon>
        <taxon>Bacillales</taxon>
        <taxon>Staphylococcaceae</taxon>
        <taxon>Staphylococcus</taxon>
    </lineage>
</organism>
<evidence type="ECO:0000313" key="2">
    <source>
        <dbReference type="EMBL" id="NMK54661.1"/>
    </source>
</evidence>
<accession>A0ABX1SQQ6</accession>
<comment type="caution">
    <text evidence="2">The sequence shown here is derived from an EMBL/GenBank/DDBJ whole genome shotgun (WGS) entry which is preliminary data.</text>
</comment>
<proteinExistence type="predicted"/>
<protein>
    <submittedName>
        <fullName evidence="2">Uncharacterized protein</fullName>
    </submittedName>
</protein>
<keyword evidence="1" id="KW-0812">Transmembrane</keyword>
<feature type="transmembrane region" description="Helical" evidence="1">
    <location>
        <begin position="103"/>
        <end position="122"/>
    </location>
</feature>
<dbReference type="EMBL" id="JABBMI010000064">
    <property type="protein sequence ID" value="NMK54661.1"/>
    <property type="molecule type" value="Genomic_DNA"/>
</dbReference>
<sequence>MIKVKGIKEDIPLTPENERRLIEVDKRELQCSILNGLLSLVNVIITLCTANLKSVNIGVSAMVIATSLIIVLVCVIQNEKTRNVVKGILREAGRHQDAQRVRIGYKVSDIALIVINLIQVGLQVSMWF</sequence>
<dbReference type="RefSeq" id="WP_168992670.1">
    <property type="nucleotide sequence ID" value="NZ_JABBMD010000118.1"/>
</dbReference>
<name>A0ABX1SQQ6_STACP</name>
<evidence type="ECO:0000313" key="3">
    <source>
        <dbReference type="Proteomes" id="UP000538955"/>
    </source>
</evidence>
<keyword evidence="1" id="KW-0472">Membrane</keyword>
<feature type="transmembrane region" description="Helical" evidence="1">
    <location>
        <begin position="29"/>
        <end position="52"/>
    </location>
</feature>
<feature type="transmembrane region" description="Helical" evidence="1">
    <location>
        <begin position="58"/>
        <end position="76"/>
    </location>
</feature>